<accession>A0A9D1L6I4</accession>
<keyword evidence="1" id="KW-0812">Transmembrane</keyword>
<comment type="caution">
    <text evidence="2">The sequence shown here is derived from an EMBL/GenBank/DDBJ whole genome shotgun (WGS) entry which is preliminary data.</text>
</comment>
<dbReference type="AlphaFoldDB" id="A0A9D1L6I4"/>
<keyword evidence="1" id="KW-1133">Transmembrane helix</keyword>
<evidence type="ECO:0000256" key="1">
    <source>
        <dbReference type="SAM" id="Phobius"/>
    </source>
</evidence>
<keyword evidence="1" id="KW-0472">Membrane</keyword>
<protein>
    <recommendedName>
        <fullName evidence="4">Stage III sporulation protein AG</fullName>
    </recommendedName>
</protein>
<evidence type="ECO:0008006" key="4">
    <source>
        <dbReference type="Google" id="ProtNLM"/>
    </source>
</evidence>
<reference evidence="2" key="1">
    <citation type="submission" date="2020-10" db="EMBL/GenBank/DDBJ databases">
        <authorList>
            <person name="Gilroy R."/>
        </authorList>
    </citation>
    <scope>NUCLEOTIDE SEQUENCE</scope>
    <source>
        <strain evidence="2">11300</strain>
    </source>
</reference>
<evidence type="ECO:0000313" key="2">
    <source>
        <dbReference type="EMBL" id="HIU26799.1"/>
    </source>
</evidence>
<proteinExistence type="predicted"/>
<evidence type="ECO:0000313" key="3">
    <source>
        <dbReference type="Proteomes" id="UP000824091"/>
    </source>
</evidence>
<dbReference type="EMBL" id="DVMO01000004">
    <property type="protein sequence ID" value="HIU26799.1"/>
    <property type="molecule type" value="Genomic_DNA"/>
</dbReference>
<sequence>MFEKLTAKENFIRLITVLLIASVVILALSILTETDDGRRQITDGDGGSEEQLCSVLSSINGAGDVEVMVQYNEDQTVAGVIVIAEGGSDPVIANKLTNGVATLYSIPVSSVIVFEKEQEE</sequence>
<name>A0A9D1L6I4_9FIRM</name>
<feature type="transmembrane region" description="Helical" evidence="1">
    <location>
        <begin position="12"/>
        <end position="31"/>
    </location>
</feature>
<reference evidence="2" key="2">
    <citation type="journal article" date="2021" name="PeerJ">
        <title>Extensive microbial diversity within the chicken gut microbiome revealed by metagenomics and culture.</title>
        <authorList>
            <person name="Gilroy R."/>
            <person name="Ravi A."/>
            <person name="Getino M."/>
            <person name="Pursley I."/>
            <person name="Horton D.L."/>
            <person name="Alikhan N.F."/>
            <person name="Baker D."/>
            <person name="Gharbi K."/>
            <person name="Hall N."/>
            <person name="Watson M."/>
            <person name="Adriaenssens E.M."/>
            <person name="Foster-Nyarko E."/>
            <person name="Jarju S."/>
            <person name="Secka A."/>
            <person name="Antonio M."/>
            <person name="Oren A."/>
            <person name="Chaudhuri R.R."/>
            <person name="La Ragione R."/>
            <person name="Hildebrand F."/>
            <person name="Pallen M.J."/>
        </authorList>
    </citation>
    <scope>NUCLEOTIDE SEQUENCE</scope>
    <source>
        <strain evidence="2">11300</strain>
    </source>
</reference>
<dbReference type="Proteomes" id="UP000824091">
    <property type="component" value="Unassembled WGS sequence"/>
</dbReference>
<gene>
    <name evidence="2" type="ORF">IAD16_00270</name>
</gene>
<organism evidence="2 3">
    <name type="scientific">Candidatus Fimisoma avicola</name>
    <dbReference type="NCBI Taxonomy" id="2840826"/>
    <lineage>
        <taxon>Bacteria</taxon>
        <taxon>Bacillati</taxon>
        <taxon>Bacillota</taxon>
        <taxon>Clostridia</taxon>
        <taxon>Eubacteriales</taxon>
        <taxon>Candidatus Fimisoma</taxon>
    </lineage>
</organism>